<name>A0A9Q9SQR1_9BURK</name>
<protein>
    <submittedName>
        <fullName evidence="3">Effector protein hopD2</fullName>
        <ecNumber evidence="3">3.1.3.48</ecNumber>
    </submittedName>
</protein>
<proteinExistence type="predicted"/>
<gene>
    <name evidence="3" type="primary">hopD2</name>
    <name evidence="3" type="ORF">BAR24066_06879</name>
</gene>
<dbReference type="SUPFAM" id="SSF52799">
    <property type="entry name" value="(Phosphotyrosine protein) phosphatases II"/>
    <property type="match status" value="1"/>
</dbReference>
<dbReference type="Gene3D" id="3.30.70.1690">
    <property type="match status" value="1"/>
</dbReference>
<feature type="region of interest" description="Disordered" evidence="1">
    <location>
        <begin position="1"/>
        <end position="99"/>
    </location>
</feature>
<dbReference type="InterPro" id="IPR000387">
    <property type="entry name" value="Tyr_Pase_dom"/>
</dbReference>
<dbReference type="AlphaFoldDB" id="A0A9Q9SQR1"/>
<dbReference type="PROSITE" id="PS00383">
    <property type="entry name" value="TYR_PHOSPHATASE_1"/>
    <property type="match status" value="1"/>
</dbReference>
<comment type="caution">
    <text evidence="3">The sequence shown here is derived from an EMBL/GenBank/DDBJ whole genome shotgun (WGS) entry which is preliminary data.</text>
</comment>
<evidence type="ECO:0000259" key="2">
    <source>
        <dbReference type="PROSITE" id="PS50056"/>
    </source>
</evidence>
<dbReference type="EMBL" id="CABVPX010000045">
    <property type="protein sequence ID" value="VWC39731.1"/>
    <property type="molecule type" value="Genomic_DNA"/>
</dbReference>
<evidence type="ECO:0000313" key="4">
    <source>
        <dbReference type="Proteomes" id="UP000494172"/>
    </source>
</evidence>
<keyword evidence="3" id="KW-0378">Hydrolase</keyword>
<dbReference type="Gene3D" id="3.90.190.10">
    <property type="entry name" value="Protein tyrosine phosphatase superfamily"/>
    <property type="match status" value="1"/>
</dbReference>
<dbReference type="Proteomes" id="UP000494172">
    <property type="component" value="Unassembled WGS sequence"/>
</dbReference>
<dbReference type="InterPro" id="IPR029021">
    <property type="entry name" value="Prot-tyrosine_phosphatase-like"/>
</dbReference>
<dbReference type="GO" id="GO:0004725">
    <property type="term" value="F:protein tyrosine phosphatase activity"/>
    <property type="evidence" value="ECO:0007669"/>
    <property type="project" value="UniProtKB-EC"/>
</dbReference>
<dbReference type="EC" id="3.1.3.48" evidence="3"/>
<accession>A0A9Q9SQR1</accession>
<feature type="domain" description="Tyrosine specific protein phosphatases" evidence="2">
    <location>
        <begin position="264"/>
        <end position="313"/>
    </location>
</feature>
<organism evidence="3 4">
    <name type="scientific">Burkholderia arboris</name>
    <dbReference type="NCBI Taxonomy" id="488730"/>
    <lineage>
        <taxon>Bacteria</taxon>
        <taxon>Pseudomonadati</taxon>
        <taxon>Pseudomonadota</taxon>
        <taxon>Betaproteobacteria</taxon>
        <taxon>Burkholderiales</taxon>
        <taxon>Burkholderiaceae</taxon>
        <taxon>Burkholderia</taxon>
        <taxon>Burkholderia cepacia complex</taxon>
    </lineage>
</organism>
<dbReference type="Pfam" id="PF14566">
    <property type="entry name" value="PTPlike_phytase"/>
    <property type="match status" value="1"/>
</dbReference>
<dbReference type="RefSeq" id="WP_174994485.1">
    <property type="nucleotide sequence ID" value="NZ_CABVPX010000045.1"/>
</dbReference>
<sequence>MTNIAKSGGFKPPVTSESGSDERCIQKTRQQPQDAEHSARHPTLSILPRKPEAGTRAGDDGIATLPRISSLRFAQPERELDPVLTYDRTPPPEDQPGSAEHFRYFRTTSDLSALPAHFNREGLDDLRLSGSETISTTGQVERIARSANIQNRDQLHIVDVRQESHVVAGRYALTLRGLKDWANVGLSHEEALQREADWIGDLRRSEHLTIHSAEDMKSGVRPMRSVTLHRPEIVSEQALVERTGANYARLTVTDHLRPGNDAVDRFVDIVRQMPSGAALHVHCKGGRGRTTTFMAIYDMLRNARRVSADGIIDRQGELGHYQLRKIDGQNAVFRQDRLSFLYAFHEYARQNPDGQPQTWSAWLASRPGAGARATDGVPAARD</sequence>
<evidence type="ECO:0000313" key="3">
    <source>
        <dbReference type="EMBL" id="VWC39731.1"/>
    </source>
</evidence>
<evidence type="ECO:0000256" key="1">
    <source>
        <dbReference type="SAM" id="MobiDB-lite"/>
    </source>
</evidence>
<dbReference type="SMART" id="SM01301">
    <property type="entry name" value="PTPlike_phytase"/>
    <property type="match status" value="1"/>
</dbReference>
<dbReference type="InterPro" id="IPR016130">
    <property type="entry name" value="Tyr_Pase_AS"/>
</dbReference>
<dbReference type="PROSITE" id="PS50056">
    <property type="entry name" value="TYR_PHOSPHATASE_2"/>
    <property type="match status" value="1"/>
</dbReference>
<feature type="compositionally biased region" description="Basic and acidic residues" evidence="1">
    <location>
        <begin position="49"/>
        <end position="59"/>
    </location>
</feature>
<reference evidence="3 4" key="1">
    <citation type="submission" date="2019-09" db="EMBL/GenBank/DDBJ databases">
        <authorList>
            <person name="Depoorter E."/>
        </authorList>
    </citation>
    <scope>NUCLEOTIDE SEQUENCE [LARGE SCALE GENOMIC DNA]</scope>
    <source>
        <strain evidence="3">LMG 24066</strain>
    </source>
</reference>